<feature type="signal peptide" evidence="3">
    <location>
        <begin position="1"/>
        <end position="21"/>
    </location>
</feature>
<evidence type="ECO:0000259" key="4">
    <source>
        <dbReference type="Pfam" id="PF09375"/>
    </source>
</evidence>
<feature type="domain" description="Imelysin-like" evidence="4">
    <location>
        <begin position="50"/>
        <end position="350"/>
    </location>
</feature>
<evidence type="ECO:0000313" key="6">
    <source>
        <dbReference type="Proteomes" id="UP001501496"/>
    </source>
</evidence>
<protein>
    <submittedName>
        <fullName evidence="5">Imelysin family protein</fullName>
    </submittedName>
</protein>
<gene>
    <name evidence="5" type="ORF">GCM10022291_18870</name>
</gene>
<dbReference type="InterPro" id="IPR038352">
    <property type="entry name" value="Imelysin_sf"/>
</dbReference>
<dbReference type="EMBL" id="BAABCA010000004">
    <property type="protein sequence ID" value="GAA4235888.1"/>
    <property type="molecule type" value="Genomic_DNA"/>
</dbReference>
<accession>A0ABP8C932</accession>
<evidence type="ECO:0000313" key="5">
    <source>
        <dbReference type="EMBL" id="GAA4235888.1"/>
    </source>
</evidence>
<reference evidence="6" key="1">
    <citation type="journal article" date="2019" name="Int. J. Syst. Evol. Microbiol.">
        <title>The Global Catalogue of Microorganisms (GCM) 10K type strain sequencing project: providing services to taxonomists for standard genome sequencing and annotation.</title>
        <authorList>
            <consortium name="The Broad Institute Genomics Platform"/>
            <consortium name="The Broad Institute Genome Sequencing Center for Infectious Disease"/>
            <person name="Wu L."/>
            <person name="Ma J."/>
        </authorList>
    </citation>
    <scope>NUCLEOTIDE SEQUENCE [LARGE SCALE GENOMIC DNA]</scope>
    <source>
        <strain evidence="6">JCM 17630</strain>
    </source>
</reference>
<sequence>MITIRKIFLALVAIGSIVACSSSSSDDGPSGKTDTFDRGLLLANIADNIIIPAFEDFQIKLSALDVARGNFVNDINQTNLDALSNSWLEAYKVWQYVEMFNIGKAEGIDNTNHIGFVSFFNIYPLEVADVQNGADNGNYDLTTSNYHDGQGFPALDFLIHGLADADGTSIEKFTTNTNKDGYVNYLTDIVSRMISLNNTILNDWKNGYRNSFVANVESSKTGSVNKTVNDYVSYYERGLRANKFGIPAGNFSNSPLPETVEAFYKQDVSKELALEALKAVQDFFNGKAYNGSTNGESYKSYLIALDRSDLATLINSKFDAAREKIQVLDNNFFNQINTDNTKMTEAYDALQLVVVSLKVDMMSAFDISIDEGFQDNDGD</sequence>
<dbReference type="Gene3D" id="1.20.1420.20">
    <property type="entry name" value="M75 peptidase, HXXE motif"/>
    <property type="match status" value="1"/>
</dbReference>
<dbReference type="InterPro" id="IPR034984">
    <property type="entry name" value="Imelysin-like_IPPA"/>
</dbReference>
<comment type="caution">
    <text evidence="5">The sequence shown here is derived from an EMBL/GenBank/DDBJ whole genome shotgun (WGS) entry which is preliminary data.</text>
</comment>
<evidence type="ECO:0000256" key="1">
    <source>
        <dbReference type="ARBA" id="ARBA00004196"/>
    </source>
</evidence>
<comment type="subcellular location">
    <subcellularLocation>
        <location evidence="1">Cell envelope</location>
    </subcellularLocation>
</comment>
<dbReference type="RefSeq" id="WP_344787951.1">
    <property type="nucleotide sequence ID" value="NZ_BAABCA010000004.1"/>
</dbReference>
<feature type="chain" id="PRO_5046886800" evidence="3">
    <location>
        <begin position="22"/>
        <end position="379"/>
    </location>
</feature>
<organism evidence="5 6">
    <name type="scientific">Postechiella marina</name>
    <dbReference type="NCBI Taxonomy" id="943941"/>
    <lineage>
        <taxon>Bacteria</taxon>
        <taxon>Pseudomonadati</taxon>
        <taxon>Bacteroidota</taxon>
        <taxon>Flavobacteriia</taxon>
        <taxon>Flavobacteriales</taxon>
        <taxon>Flavobacteriaceae</taxon>
        <taxon>Postechiella</taxon>
    </lineage>
</organism>
<dbReference type="Proteomes" id="UP001501496">
    <property type="component" value="Unassembled WGS sequence"/>
</dbReference>
<proteinExistence type="predicted"/>
<name>A0ABP8C932_9FLAO</name>
<keyword evidence="6" id="KW-1185">Reference proteome</keyword>
<dbReference type="InterPro" id="IPR018976">
    <property type="entry name" value="Imelysin-like"/>
</dbReference>
<dbReference type="PROSITE" id="PS51257">
    <property type="entry name" value="PROKAR_LIPOPROTEIN"/>
    <property type="match status" value="1"/>
</dbReference>
<dbReference type="CDD" id="cd14659">
    <property type="entry name" value="Imelysin-like_IPPA"/>
    <property type="match status" value="1"/>
</dbReference>
<evidence type="ECO:0000256" key="3">
    <source>
        <dbReference type="SAM" id="SignalP"/>
    </source>
</evidence>
<evidence type="ECO:0000256" key="2">
    <source>
        <dbReference type="ARBA" id="ARBA00022729"/>
    </source>
</evidence>
<dbReference type="Pfam" id="PF09375">
    <property type="entry name" value="Peptidase_M75"/>
    <property type="match status" value="1"/>
</dbReference>
<keyword evidence="2 3" id="KW-0732">Signal</keyword>